<reference evidence="2 3" key="1">
    <citation type="submission" date="2016-07" db="EMBL/GenBank/DDBJ databases">
        <title>Pervasive Adenine N6-methylation of Active Genes in Fungi.</title>
        <authorList>
            <consortium name="DOE Joint Genome Institute"/>
            <person name="Mondo S.J."/>
            <person name="Dannebaum R.O."/>
            <person name="Kuo R.C."/>
            <person name="Labutti K."/>
            <person name="Haridas S."/>
            <person name="Kuo A."/>
            <person name="Salamov A."/>
            <person name="Ahrendt S.R."/>
            <person name="Lipzen A."/>
            <person name="Sullivan W."/>
            <person name="Andreopoulos W.B."/>
            <person name="Clum A."/>
            <person name="Lindquist E."/>
            <person name="Daum C."/>
            <person name="Ramamoorthy G.K."/>
            <person name="Gryganskyi A."/>
            <person name="Culley D."/>
            <person name="Magnuson J.K."/>
            <person name="James T.Y."/>
            <person name="O'Malley M.A."/>
            <person name="Stajich J.E."/>
            <person name="Spatafora J.W."/>
            <person name="Visel A."/>
            <person name="Grigoriev I.V."/>
        </authorList>
    </citation>
    <scope>NUCLEOTIDE SEQUENCE [LARGE SCALE GENOMIC DNA]</scope>
    <source>
        <strain evidence="2 3">ATCC 12442</strain>
    </source>
</reference>
<dbReference type="Proteomes" id="UP000193922">
    <property type="component" value="Unassembled WGS sequence"/>
</dbReference>
<dbReference type="EMBL" id="MCFD01000001">
    <property type="protein sequence ID" value="ORX74835.1"/>
    <property type="molecule type" value="Genomic_DNA"/>
</dbReference>
<name>A0A1Y1WN87_9FUNG</name>
<dbReference type="Pfam" id="PF07818">
    <property type="entry name" value="HCNGP"/>
    <property type="match status" value="1"/>
</dbReference>
<dbReference type="OrthoDB" id="1714508at2759"/>
<dbReference type="STRING" id="61395.A0A1Y1WN87"/>
<feature type="compositionally biased region" description="Polar residues" evidence="1">
    <location>
        <begin position="212"/>
        <end position="225"/>
    </location>
</feature>
<proteinExistence type="predicted"/>
<dbReference type="PANTHER" id="PTHR13464:SF0">
    <property type="entry name" value="SAP30-BINDING PROTEIN"/>
    <property type="match status" value="1"/>
</dbReference>
<comment type="caution">
    <text evidence="2">The sequence shown here is derived from an EMBL/GenBank/DDBJ whole genome shotgun (WGS) entry which is preliminary data.</text>
</comment>
<dbReference type="GO" id="GO:0005634">
    <property type="term" value="C:nucleus"/>
    <property type="evidence" value="ECO:0007669"/>
    <property type="project" value="TreeGrafter"/>
</dbReference>
<feature type="region of interest" description="Disordered" evidence="1">
    <location>
        <begin position="1"/>
        <end position="75"/>
    </location>
</feature>
<gene>
    <name evidence="2" type="ORF">DL89DRAFT_264622</name>
</gene>
<keyword evidence="3" id="KW-1185">Reference proteome</keyword>
<feature type="region of interest" description="Disordered" evidence="1">
    <location>
        <begin position="191"/>
        <end position="225"/>
    </location>
</feature>
<dbReference type="GeneID" id="63802972"/>
<organism evidence="2 3">
    <name type="scientific">Linderina pennispora</name>
    <dbReference type="NCBI Taxonomy" id="61395"/>
    <lineage>
        <taxon>Eukaryota</taxon>
        <taxon>Fungi</taxon>
        <taxon>Fungi incertae sedis</taxon>
        <taxon>Zoopagomycota</taxon>
        <taxon>Kickxellomycotina</taxon>
        <taxon>Kickxellomycetes</taxon>
        <taxon>Kickxellales</taxon>
        <taxon>Kickxellaceae</taxon>
        <taxon>Linderina</taxon>
    </lineage>
</organism>
<evidence type="ECO:0000313" key="2">
    <source>
        <dbReference type="EMBL" id="ORX74835.1"/>
    </source>
</evidence>
<evidence type="ECO:0000256" key="1">
    <source>
        <dbReference type="SAM" id="MobiDB-lite"/>
    </source>
</evidence>
<protein>
    <recommendedName>
        <fullName evidence="4">HCNGP-domain-containing protein</fullName>
    </recommendedName>
</protein>
<accession>A0A1Y1WN87</accession>
<sequence length="250" mass="27216">MATPQNVLATAFGAYASDNEDSSDFENSKGTLDEDENDEKAKEGTIEEEDTAEGTPQGSDTEPDGEPSAEYSGVDAEALSGFRAVQRDLDNLLGSDKVPDFAPLTNPTPCAPELAAKFDQWHALKNQGANYNAVLARNKTLRNPNIYDRLVDHLNIQETGSNLQVAGFEPETLRQGFDARVLAEEQERRARESAVRRASGNTGINKRIEFQPASQNPPQTLAGTNNKAFSDALQRAQLIAQHLSRPSSNK</sequence>
<evidence type="ECO:0008006" key="4">
    <source>
        <dbReference type="Google" id="ProtNLM"/>
    </source>
</evidence>
<dbReference type="RefSeq" id="XP_040748046.1">
    <property type="nucleotide sequence ID" value="XM_040886324.1"/>
</dbReference>
<dbReference type="AlphaFoldDB" id="A0A1Y1WN87"/>
<dbReference type="GO" id="GO:0006355">
    <property type="term" value="P:regulation of DNA-templated transcription"/>
    <property type="evidence" value="ECO:0007669"/>
    <property type="project" value="InterPro"/>
</dbReference>
<evidence type="ECO:0000313" key="3">
    <source>
        <dbReference type="Proteomes" id="UP000193922"/>
    </source>
</evidence>
<dbReference type="InterPro" id="IPR012479">
    <property type="entry name" value="SAP30BP"/>
</dbReference>
<dbReference type="PANTHER" id="PTHR13464">
    <property type="entry name" value="TRANSCRIPTIONAL REGULATOR PROTEIN HCNGP"/>
    <property type="match status" value="1"/>
</dbReference>